<dbReference type="Pfam" id="PF00300">
    <property type="entry name" value="His_Phos_1"/>
    <property type="match status" value="1"/>
</dbReference>
<dbReference type="InterPro" id="IPR050275">
    <property type="entry name" value="PGM_Phosphatase"/>
</dbReference>
<feature type="region of interest" description="Disordered" evidence="2">
    <location>
        <begin position="840"/>
        <end position="862"/>
    </location>
</feature>
<reference evidence="3" key="1">
    <citation type="submission" date="2023-10" db="EMBL/GenBank/DDBJ databases">
        <authorList>
            <person name="Chen Y."/>
            <person name="Shah S."/>
            <person name="Dougan E. K."/>
            <person name="Thang M."/>
            <person name="Chan C."/>
        </authorList>
    </citation>
    <scope>NUCLEOTIDE SEQUENCE [LARGE SCALE GENOMIC DNA]</scope>
</reference>
<feature type="region of interest" description="Disordered" evidence="2">
    <location>
        <begin position="934"/>
        <end position="964"/>
    </location>
</feature>
<organism evidence="3 4">
    <name type="scientific">Prorocentrum cordatum</name>
    <dbReference type="NCBI Taxonomy" id="2364126"/>
    <lineage>
        <taxon>Eukaryota</taxon>
        <taxon>Sar</taxon>
        <taxon>Alveolata</taxon>
        <taxon>Dinophyceae</taxon>
        <taxon>Prorocentrales</taxon>
        <taxon>Prorocentraceae</taxon>
        <taxon>Prorocentrum</taxon>
    </lineage>
</organism>
<evidence type="ECO:0000313" key="3">
    <source>
        <dbReference type="EMBL" id="CAK0883435.1"/>
    </source>
</evidence>
<dbReference type="SUPFAM" id="SSF56349">
    <property type="entry name" value="DNA breaking-rejoining enzymes"/>
    <property type="match status" value="1"/>
</dbReference>
<dbReference type="SUPFAM" id="SSF53254">
    <property type="entry name" value="Phosphoglycerate mutase-like"/>
    <property type="match status" value="1"/>
</dbReference>
<feature type="compositionally biased region" description="Polar residues" evidence="2">
    <location>
        <begin position="15"/>
        <end position="25"/>
    </location>
</feature>
<dbReference type="InterPro" id="IPR013078">
    <property type="entry name" value="His_Pase_superF_clade-1"/>
</dbReference>
<keyword evidence="1" id="KW-0233">DNA recombination</keyword>
<feature type="region of interest" description="Disordered" evidence="2">
    <location>
        <begin position="1"/>
        <end position="83"/>
    </location>
</feature>
<dbReference type="InterPro" id="IPR011010">
    <property type="entry name" value="DNA_brk_join_enz"/>
</dbReference>
<dbReference type="Gene3D" id="3.40.50.1240">
    <property type="entry name" value="Phosphoglycerate mutase-like"/>
    <property type="match status" value="1"/>
</dbReference>
<name>A0ABN9WCF0_9DINO</name>
<gene>
    <name evidence="3" type="ORF">PCOR1329_LOCUS65652</name>
</gene>
<dbReference type="PANTHER" id="PTHR48100">
    <property type="entry name" value="BROAD-SPECIFICITY PHOSPHATASE YOR283W-RELATED"/>
    <property type="match status" value="1"/>
</dbReference>
<proteinExistence type="predicted"/>
<dbReference type="Gene3D" id="1.10.443.10">
    <property type="entry name" value="Intergrase catalytic core"/>
    <property type="match status" value="1"/>
</dbReference>
<sequence length="964" mass="102320">MLARARPPAAPPRAQTASATLTRSTFRPPGTSRPPAAVRVAGAPLPSAPDAPARRAAAQARGPRRRPAAASPPAKKRRRVAATAAAAARRRSAAVQLPGLSVLETGSITAATRAQYVEAFDGFQAWMAERGVQPTTLDDYDEQLVLRLDELYLDGEGIGAGQKLFASVLFFLGLTKAAGSPMARARRALRGFRRLAPPTSRLPLPFELPAALVNYLVSVSKLEAALVLWLSFELYLRPSEPYHIRATDVVRPARGRLGHDSWSVTLHAAETEVLSKTAEYDEALKLDLPRQELLGPALEASVTARLGPDWRRPRPAAARGAAAGGRASGAAPEPLLFAITQREVSSALSAAAKALGIEKFLPGLHPYMLRHGGASHDYGSKARSLVDVQRRGRWQSWHSVRRYEKGARLSQVLQMVPAAMQVFSGSGRLGRAVAAEGLPVLLWDICLGPEYDLLSPQKRGLIRSWVRSGLVIGIHIGTPCNTWSRARDIPPGPMPLRSDAFPLGLPDLSVKDQAKVDAGNVFMIFSAGLMHEAIRANIPASNENPQTSRLWLAPPFVRLLRSSAVTFTVTHFCQWGAPLRKATAFATVNLDMSRIGRALCKSSKRGICSRTGLPHAQLHGKDVERVFKTKLAEAYPQRLCNALAQAYSNAVISHRAPRRAATSAPHVGGAPPARGAHALWAAGGASAGPAGARGARDAAAGGSVPSPVQAFAPAAPPLGEEKVVSRRDARGLALSRQDAAAAAGVDARAAARSPALADAPLSASGRAQAVRLGARLRGAGVQVVAASPLRRAYQSARLVFPEVQLCLLECLRERRTGSPSDMRGPRAEIAAALGGPRTRLDLSGLDGEADPAPPGEREPRAAGLERARRAVAWLLARPEHTLAVVSHALLLEDVFSPRCGVLRLQGPGPAPAPINGAAAPLGPQLRSPRLCVEGRRRRSGPALRRGPVVAPGARAERRAHPQPQ</sequence>
<dbReference type="EMBL" id="CAUYUJ010018415">
    <property type="protein sequence ID" value="CAK0883435.1"/>
    <property type="molecule type" value="Genomic_DNA"/>
</dbReference>
<evidence type="ECO:0000256" key="2">
    <source>
        <dbReference type="SAM" id="MobiDB-lite"/>
    </source>
</evidence>
<feature type="compositionally biased region" description="Low complexity" evidence="2">
    <location>
        <begin position="33"/>
        <end position="61"/>
    </location>
</feature>
<dbReference type="InterPro" id="IPR029033">
    <property type="entry name" value="His_PPase_superfam"/>
</dbReference>
<comment type="caution">
    <text evidence="3">The sequence shown here is derived from an EMBL/GenBank/DDBJ whole genome shotgun (WGS) entry which is preliminary data.</text>
</comment>
<dbReference type="Proteomes" id="UP001189429">
    <property type="component" value="Unassembled WGS sequence"/>
</dbReference>
<feature type="compositionally biased region" description="Basic and acidic residues" evidence="2">
    <location>
        <begin position="954"/>
        <end position="964"/>
    </location>
</feature>
<evidence type="ECO:0000256" key="1">
    <source>
        <dbReference type="ARBA" id="ARBA00023172"/>
    </source>
</evidence>
<dbReference type="InterPro" id="IPR013762">
    <property type="entry name" value="Integrase-like_cat_sf"/>
</dbReference>
<dbReference type="PANTHER" id="PTHR48100:SF44">
    <property type="entry name" value="PHOSPHATASE C1620.13-RELATED"/>
    <property type="match status" value="1"/>
</dbReference>
<protein>
    <submittedName>
        <fullName evidence="3">Uncharacterized protein</fullName>
    </submittedName>
</protein>
<accession>A0ABN9WCF0</accession>
<evidence type="ECO:0000313" key="4">
    <source>
        <dbReference type="Proteomes" id="UP001189429"/>
    </source>
</evidence>
<keyword evidence="4" id="KW-1185">Reference proteome</keyword>
<dbReference type="CDD" id="cd07067">
    <property type="entry name" value="HP_PGM_like"/>
    <property type="match status" value="1"/>
</dbReference>